<name>A0ABM8Z8E1_9LACO</name>
<keyword evidence="2" id="KW-1185">Reference proteome</keyword>
<comment type="caution">
    <text evidence="1">The sequence shown here is derived from an EMBL/GenBank/DDBJ whole genome shotgun (WGS) entry which is preliminary data.</text>
</comment>
<gene>
    <name evidence="1" type="ORF">WFA24289_01786</name>
</gene>
<dbReference type="Proteomes" id="UP000789707">
    <property type="component" value="Unassembled WGS sequence"/>
</dbReference>
<reference evidence="1 2" key="1">
    <citation type="submission" date="2021-11" db="EMBL/GenBank/DDBJ databases">
        <authorList>
            <person name="Depoorter E."/>
        </authorList>
    </citation>
    <scope>NUCLEOTIDE SEQUENCE [LARGE SCALE GENOMIC DNA]</scope>
    <source>
        <strain evidence="1 2">LMG 24289</strain>
    </source>
</reference>
<accession>A0ABM8Z8E1</accession>
<evidence type="ECO:0000313" key="1">
    <source>
        <dbReference type="EMBL" id="CAH0417445.1"/>
    </source>
</evidence>
<evidence type="ECO:0000313" key="2">
    <source>
        <dbReference type="Proteomes" id="UP000789707"/>
    </source>
</evidence>
<proteinExistence type="predicted"/>
<dbReference type="RefSeq" id="WP_230097467.1">
    <property type="nucleotide sequence ID" value="NZ_CAKKNS010000009.1"/>
</dbReference>
<sequence>MKTLPHVWLYPNIDKKTNSRKPASIKIDFRNTNMLLMELDKRHQIKQVDLAGGNLCQPAVSKILNGDSSTLSVKALLVFGKQYDMSGGITKSVDVDVFSKVSQAYLNNNPRHFADELEKIKYKDLIDVIDKLRYHVYDMVLLNSKHNYQRVIKGEAPIGQLIAQGQYIRMELMFYHQLAIAYLSLAMDAEFTQIMGQILNVLRRYKERQELHDELHLMYALLGYEALQQKLVAYGRHKELAVLSQKMKIWQESQSFYNGVVKAFVVLDYRLKNK</sequence>
<dbReference type="EMBL" id="CAKKNS010000009">
    <property type="protein sequence ID" value="CAH0417445.1"/>
    <property type="molecule type" value="Genomic_DNA"/>
</dbReference>
<protein>
    <submittedName>
        <fullName evidence="1">Uncharacterized protein</fullName>
    </submittedName>
</protein>
<organism evidence="1 2">
    <name type="scientific">Periweissella fabaria</name>
    <dbReference type="NCBI Taxonomy" id="546157"/>
    <lineage>
        <taxon>Bacteria</taxon>
        <taxon>Bacillati</taxon>
        <taxon>Bacillota</taxon>
        <taxon>Bacilli</taxon>
        <taxon>Lactobacillales</taxon>
        <taxon>Lactobacillaceae</taxon>
        <taxon>Periweissella</taxon>
    </lineage>
</organism>